<dbReference type="GO" id="GO:0009535">
    <property type="term" value="C:chloroplast thylakoid membrane"/>
    <property type="evidence" value="ECO:0007669"/>
    <property type="project" value="TreeGrafter"/>
</dbReference>
<dbReference type="PANTHER" id="PTHR34678">
    <property type="entry name" value="50S RIBOSOMAL PROTEIN 5, CHLOROPLASTIC"/>
    <property type="match status" value="1"/>
</dbReference>
<protein>
    <submittedName>
        <fullName evidence="2">Uncharacterized protein</fullName>
    </submittedName>
</protein>
<name>A0A484MQQ9_9ASTE</name>
<sequence length="152" mass="17075">MAAAVLIFNAAPTTVFLSFHSSSRLSSSLLAAHPPLRFDTTCNVVASKSSIYPRILGPHVLKERDALVTNAAASTVSVDGNNPEPPPPESREENVSVENLPLESKVQKNLEQRMRTKMAKKIRMRRKRLLQKRHLRKKGRWPPSKMKKNQNV</sequence>
<dbReference type="Proteomes" id="UP000595140">
    <property type="component" value="Unassembled WGS sequence"/>
</dbReference>
<dbReference type="InterPro" id="IPR040307">
    <property type="entry name" value="Ribosomal_cL37"/>
</dbReference>
<proteinExistence type="predicted"/>
<dbReference type="PANTHER" id="PTHR34678:SF1">
    <property type="entry name" value="LARGE RIBOSOMAL SUBUNIT PROTEIN CL37"/>
    <property type="match status" value="1"/>
</dbReference>
<dbReference type="GO" id="GO:0032544">
    <property type="term" value="P:plastid translation"/>
    <property type="evidence" value="ECO:0007669"/>
    <property type="project" value="TreeGrafter"/>
</dbReference>
<feature type="compositionally biased region" description="Basic residues" evidence="1">
    <location>
        <begin position="115"/>
        <end position="152"/>
    </location>
</feature>
<dbReference type="AlphaFoldDB" id="A0A484MQQ9"/>
<reference evidence="2 3" key="1">
    <citation type="submission" date="2018-04" db="EMBL/GenBank/DDBJ databases">
        <authorList>
            <person name="Vogel A."/>
        </authorList>
    </citation>
    <scope>NUCLEOTIDE SEQUENCE [LARGE SCALE GENOMIC DNA]</scope>
</reference>
<feature type="region of interest" description="Disordered" evidence="1">
    <location>
        <begin position="72"/>
        <end position="152"/>
    </location>
</feature>
<dbReference type="OrthoDB" id="782293at2759"/>
<keyword evidence="3" id="KW-1185">Reference proteome</keyword>
<dbReference type="CDD" id="cd23709">
    <property type="entry name" value="Psrp5_CTD"/>
    <property type="match status" value="1"/>
</dbReference>
<gene>
    <name evidence="2" type="ORF">CCAM_LOCUS32876</name>
</gene>
<dbReference type="EMBL" id="OOIL02004257">
    <property type="protein sequence ID" value="VFQ91100.1"/>
    <property type="molecule type" value="Genomic_DNA"/>
</dbReference>
<organism evidence="2 3">
    <name type="scientific">Cuscuta campestris</name>
    <dbReference type="NCBI Taxonomy" id="132261"/>
    <lineage>
        <taxon>Eukaryota</taxon>
        <taxon>Viridiplantae</taxon>
        <taxon>Streptophyta</taxon>
        <taxon>Embryophyta</taxon>
        <taxon>Tracheophyta</taxon>
        <taxon>Spermatophyta</taxon>
        <taxon>Magnoliopsida</taxon>
        <taxon>eudicotyledons</taxon>
        <taxon>Gunneridae</taxon>
        <taxon>Pentapetalae</taxon>
        <taxon>asterids</taxon>
        <taxon>lamiids</taxon>
        <taxon>Solanales</taxon>
        <taxon>Convolvulaceae</taxon>
        <taxon>Cuscuteae</taxon>
        <taxon>Cuscuta</taxon>
        <taxon>Cuscuta subgen. Grammica</taxon>
        <taxon>Cuscuta sect. Cleistogrammica</taxon>
    </lineage>
</organism>
<evidence type="ECO:0000313" key="2">
    <source>
        <dbReference type="EMBL" id="VFQ91100.1"/>
    </source>
</evidence>
<evidence type="ECO:0000313" key="3">
    <source>
        <dbReference type="Proteomes" id="UP000595140"/>
    </source>
</evidence>
<evidence type="ECO:0000256" key="1">
    <source>
        <dbReference type="SAM" id="MobiDB-lite"/>
    </source>
</evidence>
<feature type="compositionally biased region" description="Basic and acidic residues" evidence="1">
    <location>
        <begin position="105"/>
        <end position="114"/>
    </location>
</feature>
<accession>A0A484MQQ9</accession>